<evidence type="ECO:0000313" key="8">
    <source>
        <dbReference type="Proteomes" id="UP000250140"/>
    </source>
</evidence>
<name>A0A8E2F8X1_9PEZI</name>
<feature type="binding site" description="axial binding residue" evidence="6">
    <location>
        <position position="448"/>
    </location>
    <ligand>
        <name>heme</name>
        <dbReference type="ChEBI" id="CHEBI:30413"/>
    </ligand>
    <ligandPart>
        <name>Fe</name>
        <dbReference type="ChEBI" id="CHEBI:18248"/>
    </ligandPart>
</feature>
<evidence type="ECO:0000256" key="6">
    <source>
        <dbReference type="PIRSR" id="PIRSR602401-1"/>
    </source>
</evidence>
<dbReference type="GO" id="GO:0016705">
    <property type="term" value="F:oxidoreductase activity, acting on paired donors, with incorporation or reduction of molecular oxygen"/>
    <property type="evidence" value="ECO:0007669"/>
    <property type="project" value="InterPro"/>
</dbReference>
<dbReference type="AlphaFoldDB" id="A0A8E2F8X1"/>
<keyword evidence="3" id="KW-0560">Oxidoreductase</keyword>
<dbReference type="PANTHER" id="PTHR46300">
    <property type="entry name" value="P450, PUTATIVE (EUROFUNG)-RELATED-RELATED"/>
    <property type="match status" value="1"/>
</dbReference>
<dbReference type="EMBL" id="KV748837">
    <property type="protein sequence ID" value="OCL12742.1"/>
    <property type="molecule type" value="Genomic_DNA"/>
</dbReference>
<dbReference type="InterPro" id="IPR036396">
    <property type="entry name" value="Cyt_P450_sf"/>
</dbReference>
<dbReference type="PANTHER" id="PTHR46300:SF2">
    <property type="entry name" value="CYTOCHROME P450 MONOOXYGENASE ALNH-RELATED"/>
    <property type="match status" value="1"/>
</dbReference>
<sequence length="531" mass="60680">MAFLWTAAALGAVLVGLIYRLLRIGRRDPRMPRGPPTLPIIGNVHQIPTSGLYKQFREWAREYGPIFSLKIGPANVVVLCDRKAIHKLLVEKGNIYSDRPPSYVGYLLTKGDHVALQQMDPAWREKRKVISHNFSPKQLDEKHFEVQEAEATVLMSNLLERPEDFFAEIRRYTASVATSITYGFRAPTFESFWGHGVYDVMEKWTAAMEPGANPPVDEFPMLKYIPASLAFWKRRALDAGVTMDGTWSKARRLVDERRAKGERRNCIIDSLLDEYEKKGWALSQHGFNNLMGELIEGGADTTAAQLLTLILAFALHPHVQERARAEIDKVCGTERSPLWSDFAQLPYINCIVKEGMRWRPVAVTALPHRVRQDDEYEGMLIPKDSTVFIPTWAIHHMDSIYEDPETFNPDRYAHHDKLANDYAGSPEWQNRDNKGAHHYNYGAGRRICPGIHLAERNMWRIAAKLLWAFEFAEPIDPKTSKVMHLDPNAYNPGILQAPLLFQVQVKTRSNAHIEQIKREHDLALQLLSLND</sequence>
<evidence type="ECO:0000256" key="3">
    <source>
        <dbReference type="ARBA" id="ARBA00023002"/>
    </source>
</evidence>
<dbReference type="GO" id="GO:0004497">
    <property type="term" value="F:monooxygenase activity"/>
    <property type="evidence" value="ECO:0007669"/>
    <property type="project" value="UniProtKB-KW"/>
</dbReference>
<evidence type="ECO:0000256" key="2">
    <source>
        <dbReference type="ARBA" id="ARBA00022723"/>
    </source>
</evidence>
<dbReference type="InterPro" id="IPR050364">
    <property type="entry name" value="Cytochrome_P450_fung"/>
</dbReference>
<keyword evidence="6" id="KW-0349">Heme</keyword>
<evidence type="ECO:0000313" key="7">
    <source>
        <dbReference type="EMBL" id="OCL12742.1"/>
    </source>
</evidence>
<reference evidence="7 8" key="1">
    <citation type="journal article" date="2016" name="Nat. Commun.">
        <title>Ectomycorrhizal ecology is imprinted in the genome of the dominant symbiotic fungus Cenococcum geophilum.</title>
        <authorList>
            <consortium name="DOE Joint Genome Institute"/>
            <person name="Peter M."/>
            <person name="Kohler A."/>
            <person name="Ohm R.A."/>
            <person name="Kuo A."/>
            <person name="Krutzmann J."/>
            <person name="Morin E."/>
            <person name="Arend M."/>
            <person name="Barry K.W."/>
            <person name="Binder M."/>
            <person name="Choi C."/>
            <person name="Clum A."/>
            <person name="Copeland A."/>
            <person name="Grisel N."/>
            <person name="Haridas S."/>
            <person name="Kipfer T."/>
            <person name="LaButti K."/>
            <person name="Lindquist E."/>
            <person name="Lipzen A."/>
            <person name="Maire R."/>
            <person name="Meier B."/>
            <person name="Mihaltcheva S."/>
            <person name="Molinier V."/>
            <person name="Murat C."/>
            <person name="Poggeler S."/>
            <person name="Quandt C.A."/>
            <person name="Sperisen C."/>
            <person name="Tritt A."/>
            <person name="Tisserant E."/>
            <person name="Crous P.W."/>
            <person name="Henrissat B."/>
            <person name="Nehls U."/>
            <person name="Egli S."/>
            <person name="Spatafora J.W."/>
            <person name="Grigoriev I.V."/>
            <person name="Martin F.M."/>
        </authorList>
    </citation>
    <scope>NUCLEOTIDE SEQUENCE [LARGE SCALE GENOMIC DNA]</scope>
    <source>
        <strain evidence="7 8">CBS 207.34</strain>
    </source>
</reference>
<dbReference type="PRINTS" id="PR00463">
    <property type="entry name" value="EP450I"/>
</dbReference>
<dbReference type="OrthoDB" id="1103324at2759"/>
<dbReference type="GO" id="GO:0005506">
    <property type="term" value="F:iron ion binding"/>
    <property type="evidence" value="ECO:0007669"/>
    <property type="project" value="InterPro"/>
</dbReference>
<dbReference type="InterPro" id="IPR001128">
    <property type="entry name" value="Cyt_P450"/>
</dbReference>
<evidence type="ECO:0000256" key="4">
    <source>
        <dbReference type="ARBA" id="ARBA00023004"/>
    </source>
</evidence>
<dbReference type="InterPro" id="IPR002401">
    <property type="entry name" value="Cyt_P450_E_grp-I"/>
</dbReference>
<evidence type="ECO:0000256" key="1">
    <source>
        <dbReference type="ARBA" id="ARBA00010617"/>
    </source>
</evidence>
<keyword evidence="2 6" id="KW-0479">Metal-binding</keyword>
<dbReference type="Gene3D" id="1.10.630.10">
    <property type="entry name" value="Cytochrome P450"/>
    <property type="match status" value="1"/>
</dbReference>
<dbReference type="Pfam" id="PF00067">
    <property type="entry name" value="p450"/>
    <property type="match status" value="1"/>
</dbReference>
<protein>
    <submittedName>
        <fullName evidence="7">Putative cytochrome P450 oxidoreductase</fullName>
    </submittedName>
</protein>
<dbReference type="SUPFAM" id="SSF48264">
    <property type="entry name" value="Cytochrome P450"/>
    <property type="match status" value="1"/>
</dbReference>
<comment type="similarity">
    <text evidence="1">Belongs to the cytochrome P450 family.</text>
</comment>
<proteinExistence type="inferred from homology"/>
<keyword evidence="4 6" id="KW-0408">Iron</keyword>
<dbReference type="Proteomes" id="UP000250140">
    <property type="component" value="Unassembled WGS sequence"/>
</dbReference>
<gene>
    <name evidence="7" type="ORF">AOQ84DRAFT_395495</name>
</gene>
<dbReference type="CDD" id="cd11065">
    <property type="entry name" value="CYP64-like"/>
    <property type="match status" value="1"/>
</dbReference>
<comment type="cofactor">
    <cofactor evidence="6">
        <name>heme</name>
        <dbReference type="ChEBI" id="CHEBI:30413"/>
    </cofactor>
</comment>
<keyword evidence="5" id="KW-0503">Monooxygenase</keyword>
<keyword evidence="8" id="KW-1185">Reference proteome</keyword>
<evidence type="ECO:0000256" key="5">
    <source>
        <dbReference type="ARBA" id="ARBA00023033"/>
    </source>
</evidence>
<dbReference type="GO" id="GO:0020037">
    <property type="term" value="F:heme binding"/>
    <property type="evidence" value="ECO:0007669"/>
    <property type="project" value="InterPro"/>
</dbReference>
<accession>A0A8E2F8X1</accession>
<organism evidence="7 8">
    <name type="scientific">Glonium stellatum</name>
    <dbReference type="NCBI Taxonomy" id="574774"/>
    <lineage>
        <taxon>Eukaryota</taxon>
        <taxon>Fungi</taxon>
        <taxon>Dikarya</taxon>
        <taxon>Ascomycota</taxon>
        <taxon>Pezizomycotina</taxon>
        <taxon>Dothideomycetes</taxon>
        <taxon>Pleosporomycetidae</taxon>
        <taxon>Gloniales</taxon>
        <taxon>Gloniaceae</taxon>
        <taxon>Glonium</taxon>
    </lineage>
</organism>